<dbReference type="Gene3D" id="2.180.10.10">
    <property type="entry name" value="RHS repeat-associated core"/>
    <property type="match status" value="1"/>
</dbReference>
<accession>A0ABY4KI10</accession>
<dbReference type="PANTHER" id="PTHR32305:SF15">
    <property type="entry name" value="PROTEIN RHSA-RELATED"/>
    <property type="match status" value="1"/>
</dbReference>
<dbReference type="EMBL" id="CP096205">
    <property type="protein sequence ID" value="UPQ80466.1"/>
    <property type="molecule type" value="Genomic_DNA"/>
</dbReference>
<keyword evidence="3" id="KW-1185">Reference proteome</keyword>
<organism evidence="2 3">
    <name type="scientific">Flavobacterium azooxidireducens</name>
    <dbReference type="NCBI Taxonomy" id="1871076"/>
    <lineage>
        <taxon>Bacteria</taxon>
        <taxon>Pseudomonadati</taxon>
        <taxon>Bacteroidota</taxon>
        <taxon>Flavobacteriia</taxon>
        <taxon>Flavobacteriales</taxon>
        <taxon>Flavobacteriaceae</taxon>
        <taxon>Flavobacterium</taxon>
    </lineage>
</organism>
<evidence type="ECO:0000313" key="2">
    <source>
        <dbReference type="EMBL" id="UPQ80466.1"/>
    </source>
</evidence>
<sequence length="349" mass="39945">MAGGYQYENNVLKFFPHAEGYVIKEGTSTYKHVFNYTDHLGNIRLKYCDLNQNGTIESNEILEENHYYPFGMKHKRYNEDSSALANKYKYNGKEWQDELGLNMYDYHARNYDPAIGRWMNIDPLAENSRRWTPYNYAYNNPIYFIDPDGMQAGAAKGLNYNWKTGRLSYGTDIDNAGYEDDGNGGGNDNGDPKKKSRIDVDYVKNQFGSTGNDKELKDWVSKHELILVQTGDYEFYVEFENLLNSPRFGFVIPRPETETDNVGKGIGFILKQGLKKATGIPGTLLSGGKLANNDPAKYDKGQELRQSQIDNGFNIAKTSLLNYMFAPQKQTPLPMINNTSNYYNVWRKL</sequence>
<dbReference type="Proteomes" id="UP000830583">
    <property type="component" value="Chromosome"/>
</dbReference>
<dbReference type="PANTHER" id="PTHR32305">
    <property type="match status" value="1"/>
</dbReference>
<dbReference type="NCBIfam" id="TIGR03696">
    <property type="entry name" value="Rhs_assc_core"/>
    <property type="match status" value="1"/>
</dbReference>
<protein>
    <submittedName>
        <fullName evidence="2">RHS repeat-associated core domain-containing protein</fullName>
    </submittedName>
</protein>
<dbReference type="InterPro" id="IPR022385">
    <property type="entry name" value="Rhs_assc_core"/>
</dbReference>
<feature type="region of interest" description="Disordered" evidence="1">
    <location>
        <begin position="178"/>
        <end position="197"/>
    </location>
</feature>
<reference evidence="2" key="1">
    <citation type="submission" date="2022-04" db="EMBL/GenBank/DDBJ databases">
        <title>Consumption of N2O by Flavobacterium azooxidireducens sp. nov. isolated from Decomposing Leaf Litter of Phragmites australis (Cav.).</title>
        <authorList>
            <person name="Behrendt U."/>
            <person name="Spanner T."/>
            <person name="Augustin J."/>
            <person name="Horn M.A."/>
            <person name="Kolb S."/>
            <person name="Ulrich A."/>
        </authorList>
    </citation>
    <scope>NUCLEOTIDE SEQUENCE</scope>
    <source>
        <strain evidence="2">IGB 4-14</strain>
    </source>
</reference>
<evidence type="ECO:0000313" key="3">
    <source>
        <dbReference type="Proteomes" id="UP000830583"/>
    </source>
</evidence>
<dbReference type="RefSeq" id="WP_248436360.1">
    <property type="nucleotide sequence ID" value="NZ_CP096205.1"/>
</dbReference>
<gene>
    <name evidence="2" type="ORF">M0M57_06405</name>
</gene>
<proteinExistence type="predicted"/>
<name>A0ABY4KI10_9FLAO</name>
<dbReference type="InterPro" id="IPR050708">
    <property type="entry name" value="T6SS_VgrG/RHS"/>
</dbReference>
<evidence type="ECO:0000256" key="1">
    <source>
        <dbReference type="SAM" id="MobiDB-lite"/>
    </source>
</evidence>